<gene>
    <name evidence="4" type="ORF">ACFOGJ_01850</name>
</gene>
<feature type="region of interest" description="Disordered" evidence="1">
    <location>
        <begin position="1"/>
        <end position="22"/>
    </location>
</feature>
<dbReference type="InterPro" id="IPR043426">
    <property type="entry name" value="MltB-like"/>
</dbReference>
<accession>A0ABV7KUJ8</accession>
<organism evidence="4 5">
    <name type="scientific">Marinibaculum pumilum</name>
    <dbReference type="NCBI Taxonomy" id="1766165"/>
    <lineage>
        <taxon>Bacteria</taxon>
        <taxon>Pseudomonadati</taxon>
        <taxon>Pseudomonadota</taxon>
        <taxon>Alphaproteobacteria</taxon>
        <taxon>Rhodospirillales</taxon>
        <taxon>Rhodospirillaceae</taxon>
        <taxon>Marinibaculum</taxon>
    </lineage>
</organism>
<dbReference type="Pfam" id="PF13406">
    <property type="entry name" value="SLT_2"/>
    <property type="match status" value="1"/>
</dbReference>
<name>A0ABV7KUJ8_9PROT</name>
<protein>
    <submittedName>
        <fullName evidence="4">Lytic transglycosylase domain-containing protein</fullName>
    </submittedName>
</protein>
<feature type="chain" id="PRO_5045258674" evidence="2">
    <location>
        <begin position="46"/>
        <end position="362"/>
    </location>
</feature>
<dbReference type="SUPFAM" id="SSF53955">
    <property type="entry name" value="Lysozyme-like"/>
    <property type="match status" value="1"/>
</dbReference>
<reference evidence="5" key="1">
    <citation type="journal article" date="2019" name="Int. J. Syst. Evol. Microbiol.">
        <title>The Global Catalogue of Microorganisms (GCM) 10K type strain sequencing project: providing services to taxonomists for standard genome sequencing and annotation.</title>
        <authorList>
            <consortium name="The Broad Institute Genomics Platform"/>
            <consortium name="The Broad Institute Genome Sequencing Center for Infectious Disease"/>
            <person name="Wu L."/>
            <person name="Ma J."/>
        </authorList>
    </citation>
    <scope>NUCLEOTIDE SEQUENCE [LARGE SCALE GENOMIC DNA]</scope>
    <source>
        <strain evidence="5">KCTC 42964</strain>
    </source>
</reference>
<sequence>MTYPRQDSRRPTARSRQGRHGTGPRAALLAAALLLLPLAAVPAQAAGTDPEAPEMPPVEAVDDAAFQAWLKGVAEEAAARGVSRATLDRALSGLSPIERVIELDRRQPEFTMTLDRYLRNVVSQTRIDRGRRLLAAHRDEIEAIAASHGVQPRYLVALWGIETNFGSNTGGFQVIPALATLAYEGRRAEFFRKQLMDALVIMDRQGMEVAEMKGSWAGAMGQVQFMPSTYMAYAHDGDGDGDMDIWEDRVDALSSAANYLSSLGWDPGETWGRPVRLPKGFDTALAENKVYKGLNEWQAMGVRRPDGSDLPSPNLRSRILLPSGPDGPAYVVYGNFDRILNWNRSNFFGIAVGTLSDRIGGR</sequence>
<dbReference type="RefSeq" id="WP_379897699.1">
    <property type="nucleotide sequence ID" value="NZ_JBHRTR010000005.1"/>
</dbReference>
<feature type="signal peptide" evidence="2">
    <location>
        <begin position="1"/>
        <end position="45"/>
    </location>
</feature>
<dbReference type="InterPro" id="IPR031304">
    <property type="entry name" value="SLT_2"/>
</dbReference>
<keyword evidence="5" id="KW-1185">Reference proteome</keyword>
<evidence type="ECO:0000256" key="2">
    <source>
        <dbReference type="SAM" id="SignalP"/>
    </source>
</evidence>
<evidence type="ECO:0000259" key="3">
    <source>
        <dbReference type="Pfam" id="PF13406"/>
    </source>
</evidence>
<dbReference type="NCBIfam" id="TIGR02283">
    <property type="entry name" value="MltB_2"/>
    <property type="match status" value="1"/>
</dbReference>
<evidence type="ECO:0000313" key="5">
    <source>
        <dbReference type="Proteomes" id="UP001595528"/>
    </source>
</evidence>
<dbReference type="Gene3D" id="1.10.530.10">
    <property type="match status" value="1"/>
</dbReference>
<dbReference type="EMBL" id="JBHRTR010000005">
    <property type="protein sequence ID" value="MFC3225956.1"/>
    <property type="molecule type" value="Genomic_DNA"/>
</dbReference>
<keyword evidence="2" id="KW-0732">Signal</keyword>
<dbReference type="Proteomes" id="UP001595528">
    <property type="component" value="Unassembled WGS sequence"/>
</dbReference>
<evidence type="ECO:0000256" key="1">
    <source>
        <dbReference type="SAM" id="MobiDB-lite"/>
    </source>
</evidence>
<feature type="domain" description="Transglycosylase SLT" evidence="3">
    <location>
        <begin position="66"/>
        <end position="357"/>
    </location>
</feature>
<dbReference type="PANTHER" id="PTHR30163:SF8">
    <property type="entry name" value="LYTIC MUREIN TRANSGLYCOSYLASE"/>
    <property type="match status" value="1"/>
</dbReference>
<dbReference type="Gene3D" id="1.10.8.350">
    <property type="entry name" value="Bacterial muramidase"/>
    <property type="match status" value="1"/>
</dbReference>
<proteinExistence type="predicted"/>
<feature type="compositionally biased region" description="Basic and acidic residues" evidence="1">
    <location>
        <begin position="1"/>
        <end position="10"/>
    </location>
</feature>
<dbReference type="PANTHER" id="PTHR30163">
    <property type="entry name" value="MEMBRANE-BOUND LYTIC MUREIN TRANSGLYCOSYLASE B"/>
    <property type="match status" value="1"/>
</dbReference>
<dbReference type="InterPro" id="IPR011970">
    <property type="entry name" value="MltB_2"/>
</dbReference>
<dbReference type="InterPro" id="IPR023346">
    <property type="entry name" value="Lysozyme-like_dom_sf"/>
</dbReference>
<evidence type="ECO:0000313" key="4">
    <source>
        <dbReference type="EMBL" id="MFC3225956.1"/>
    </source>
</evidence>
<comment type="caution">
    <text evidence="4">The sequence shown here is derived from an EMBL/GenBank/DDBJ whole genome shotgun (WGS) entry which is preliminary data.</text>
</comment>